<feature type="domain" description="Protein kinase" evidence="17">
    <location>
        <begin position="477"/>
        <end position="559"/>
    </location>
</feature>
<keyword evidence="16" id="KW-0812">Transmembrane</keyword>
<evidence type="ECO:0000256" key="14">
    <source>
        <dbReference type="ARBA" id="ARBA00048679"/>
    </source>
</evidence>
<evidence type="ECO:0000259" key="17">
    <source>
        <dbReference type="PROSITE" id="PS50011"/>
    </source>
</evidence>
<dbReference type="InterPro" id="IPR003591">
    <property type="entry name" value="Leu-rich_rpt_typical-subtyp"/>
</dbReference>
<dbReference type="OrthoDB" id="2105857at2759"/>
<keyword evidence="5" id="KW-0433">Leucine-rich repeat</keyword>
<dbReference type="Gene3D" id="3.80.10.10">
    <property type="entry name" value="Ribonuclease Inhibitor"/>
    <property type="match status" value="3"/>
</dbReference>
<keyword evidence="6" id="KW-0808">Transferase</keyword>
<comment type="caution">
    <text evidence="18">The sequence shown here is derived from an EMBL/GenBank/DDBJ whole genome shotgun (WGS) entry which is preliminary data.</text>
</comment>
<evidence type="ECO:0000256" key="10">
    <source>
        <dbReference type="ARBA" id="ARBA00022777"/>
    </source>
</evidence>
<evidence type="ECO:0000256" key="9">
    <source>
        <dbReference type="ARBA" id="ARBA00022741"/>
    </source>
</evidence>
<evidence type="ECO:0000256" key="5">
    <source>
        <dbReference type="ARBA" id="ARBA00022614"/>
    </source>
</evidence>
<keyword evidence="11 15" id="KW-0067">ATP-binding</keyword>
<dbReference type="EC" id="2.7.11.1" evidence="3"/>
<evidence type="ECO:0000256" key="8">
    <source>
        <dbReference type="ARBA" id="ARBA00022737"/>
    </source>
</evidence>
<dbReference type="PANTHER" id="PTHR48053">
    <property type="entry name" value="LEUCINE RICH REPEAT FAMILY PROTEIN, EXPRESSED"/>
    <property type="match status" value="1"/>
</dbReference>
<dbReference type="InterPro" id="IPR000719">
    <property type="entry name" value="Prot_kinase_dom"/>
</dbReference>
<dbReference type="Proteomes" id="UP000825935">
    <property type="component" value="Chromosome 12"/>
</dbReference>
<organism evidence="18 19">
    <name type="scientific">Ceratopteris richardii</name>
    <name type="common">Triangle waterfern</name>
    <dbReference type="NCBI Taxonomy" id="49495"/>
    <lineage>
        <taxon>Eukaryota</taxon>
        <taxon>Viridiplantae</taxon>
        <taxon>Streptophyta</taxon>
        <taxon>Embryophyta</taxon>
        <taxon>Tracheophyta</taxon>
        <taxon>Polypodiopsida</taxon>
        <taxon>Polypodiidae</taxon>
        <taxon>Polypodiales</taxon>
        <taxon>Pteridineae</taxon>
        <taxon>Pteridaceae</taxon>
        <taxon>Parkerioideae</taxon>
        <taxon>Ceratopteris</taxon>
    </lineage>
</organism>
<evidence type="ECO:0000256" key="3">
    <source>
        <dbReference type="ARBA" id="ARBA00012513"/>
    </source>
</evidence>
<dbReference type="InterPro" id="IPR017441">
    <property type="entry name" value="Protein_kinase_ATP_BS"/>
</dbReference>
<feature type="transmembrane region" description="Helical" evidence="16">
    <location>
        <begin position="422"/>
        <end position="442"/>
    </location>
</feature>
<accession>A0A8T2TPE0</accession>
<evidence type="ECO:0000256" key="2">
    <source>
        <dbReference type="ARBA" id="ARBA00004236"/>
    </source>
</evidence>
<keyword evidence="10" id="KW-0418">Kinase</keyword>
<dbReference type="InterPro" id="IPR055414">
    <property type="entry name" value="LRR_R13L4/SHOC2-like"/>
</dbReference>
<dbReference type="Pfam" id="PF07714">
    <property type="entry name" value="PK_Tyr_Ser-Thr"/>
    <property type="match status" value="1"/>
</dbReference>
<proteinExistence type="predicted"/>
<dbReference type="InterPro" id="IPR001245">
    <property type="entry name" value="Ser-Thr/Tyr_kinase_cat_dom"/>
</dbReference>
<dbReference type="FunFam" id="3.30.200.20:FF:000039">
    <property type="entry name" value="receptor-like protein kinase FERONIA"/>
    <property type="match status" value="1"/>
</dbReference>
<keyword evidence="8" id="KW-0677">Repeat</keyword>
<evidence type="ECO:0000256" key="12">
    <source>
        <dbReference type="ARBA" id="ARBA00023180"/>
    </source>
</evidence>
<comment type="catalytic activity">
    <reaction evidence="13">
        <text>L-threonyl-[protein] + ATP = O-phospho-L-threonyl-[protein] + ADP + H(+)</text>
        <dbReference type="Rhea" id="RHEA:46608"/>
        <dbReference type="Rhea" id="RHEA-COMP:11060"/>
        <dbReference type="Rhea" id="RHEA-COMP:11605"/>
        <dbReference type="ChEBI" id="CHEBI:15378"/>
        <dbReference type="ChEBI" id="CHEBI:30013"/>
        <dbReference type="ChEBI" id="CHEBI:30616"/>
        <dbReference type="ChEBI" id="CHEBI:61977"/>
        <dbReference type="ChEBI" id="CHEBI:456216"/>
        <dbReference type="EC" id="2.7.11.1"/>
    </reaction>
</comment>
<evidence type="ECO:0000256" key="6">
    <source>
        <dbReference type="ARBA" id="ARBA00022679"/>
    </source>
</evidence>
<feature type="binding site" evidence="15">
    <location>
        <position position="504"/>
    </location>
    <ligand>
        <name>ATP</name>
        <dbReference type="ChEBI" id="CHEBI:30616"/>
    </ligand>
</feature>
<reference evidence="18" key="1">
    <citation type="submission" date="2021-08" db="EMBL/GenBank/DDBJ databases">
        <title>WGS assembly of Ceratopteris richardii.</title>
        <authorList>
            <person name="Marchant D.B."/>
            <person name="Chen G."/>
            <person name="Jenkins J."/>
            <person name="Shu S."/>
            <person name="Leebens-Mack J."/>
            <person name="Grimwood J."/>
            <person name="Schmutz J."/>
            <person name="Soltis P."/>
            <person name="Soltis D."/>
            <person name="Chen Z.-H."/>
        </authorList>
    </citation>
    <scope>NUCLEOTIDE SEQUENCE</scope>
    <source>
        <strain evidence="18">Whitten #5841</strain>
        <tissue evidence="18">Leaf</tissue>
    </source>
</reference>
<keyword evidence="16" id="KW-0472">Membrane</keyword>
<evidence type="ECO:0000256" key="7">
    <source>
        <dbReference type="ARBA" id="ARBA00022729"/>
    </source>
</evidence>
<dbReference type="SUPFAM" id="SSF52058">
    <property type="entry name" value="L domain-like"/>
    <property type="match status" value="1"/>
</dbReference>
<dbReference type="Pfam" id="PF23598">
    <property type="entry name" value="LRR_14"/>
    <property type="match status" value="1"/>
</dbReference>
<evidence type="ECO:0000256" key="15">
    <source>
        <dbReference type="PROSITE-ProRule" id="PRU10141"/>
    </source>
</evidence>
<dbReference type="EMBL" id="CM035417">
    <property type="protein sequence ID" value="KAH7422439.1"/>
    <property type="molecule type" value="Genomic_DNA"/>
</dbReference>
<dbReference type="FunFam" id="3.80.10.10:FF:000041">
    <property type="entry name" value="LRR receptor-like serine/threonine-protein kinase ERECTA"/>
    <property type="match status" value="1"/>
</dbReference>
<dbReference type="SMART" id="SM00369">
    <property type="entry name" value="LRR_TYP"/>
    <property type="match status" value="3"/>
</dbReference>
<keyword evidence="9 15" id="KW-0547">Nucleotide-binding</keyword>
<keyword evidence="16" id="KW-1133">Transmembrane helix</keyword>
<name>A0A8T2TPE0_CERRI</name>
<dbReference type="PROSITE" id="PS00107">
    <property type="entry name" value="PROTEIN_KINASE_ATP"/>
    <property type="match status" value="1"/>
</dbReference>
<dbReference type="GO" id="GO:0005524">
    <property type="term" value="F:ATP binding"/>
    <property type="evidence" value="ECO:0007669"/>
    <property type="project" value="UniProtKB-UniRule"/>
</dbReference>
<dbReference type="InterPro" id="IPR032675">
    <property type="entry name" value="LRR_dom_sf"/>
</dbReference>
<protein>
    <recommendedName>
        <fullName evidence="3">non-specific serine/threonine protein kinase</fullName>
        <ecNumber evidence="3">2.7.11.1</ecNumber>
    </recommendedName>
</protein>
<keyword evidence="7" id="KW-0732">Signal</keyword>
<dbReference type="GO" id="GO:0005886">
    <property type="term" value="C:plasma membrane"/>
    <property type="evidence" value="ECO:0007669"/>
    <property type="project" value="UniProtKB-SubCell"/>
</dbReference>
<comment type="catalytic activity">
    <reaction evidence="14">
        <text>L-seryl-[protein] + ATP = O-phospho-L-seryl-[protein] + ADP + H(+)</text>
        <dbReference type="Rhea" id="RHEA:17989"/>
        <dbReference type="Rhea" id="RHEA-COMP:9863"/>
        <dbReference type="Rhea" id="RHEA-COMP:11604"/>
        <dbReference type="ChEBI" id="CHEBI:15378"/>
        <dbReference type="ChEBI" id="CHEBI:29999"/>
        <dbReference type="ChEBI" id="CHEBI:30616"/>
        <dbReference type="ChEBI" id="CHEBI:83421"/>
        <dbReference type="ChEBI" id="CHEBI:456216"/>
        <dbReference type="EC" id="2.7.11.1"/>
    </reaction>
</comment>
<dbReference type="PROSITE" id="PS50011">
    <property type="entry name" value="PROTEIN_KINASE_DOM"/>
    <property type="match status" value="1"/>
</dbReference>
<evidence type="ECO:0000256" key="1">
    <source>
        <dbReference type="ARBA" id="ARBA00004167"/>
    </source>
</evidence>
<gene>
    <name evidence="18" type="ORF">KP509_12G008300</name>
</gene>
<dbReference type="PANTHER" id="PTHR48053:SF126">
    <property type="entry name" value="MDIS1-INTERACTING RECEPTOR LIKE KINASE 2-LIKE ISOFORM X1"/>
    <property type="match status" value="1"/>
</dbReference>
<evidence type="ECO:0000256" key="11">
    <source>
        <dbReference type="ARBA" id="ARBA00022840"/>
    </source>
</evidence>
<evidence type="ECO:0000256" key="13">
    <source>
        <dbReference type="ARBA" id="ARBA00047899"/>
    </source>
</evidence>
<dbReference type="Gene3D" id="3.30.200.20">
    <property type="entry name" value="Phosphorylase Kinase, domain 1"/>
    <property type="match status" value="1"/>
</dbReference>
<dbReference type="SUPFAM" id="SSF56112">
    <property type="entry name" value="Protein kinase-like (PK-like)"/>
    <property type="match status" value="1"/>
</dbReference>
<keyword evidence="19" id="KW-1185">Reference proteome</keyword>
<evidence type="ECO:0000313" key="18">
    <source>
        <dbReference type="EMBL" id="KAH7422439.1"/>
    </source>
</evidence>
<dbReference type="AlphaFoldDB" id="A0A8T2TPE0"/>
<sequence>MHLRSHFRQLDVAIDVLLREMEAFQLLVVLSWLTLILCTSSATTLSDADSLRAIRDAWKLNLPSWQGDDPCMGWEHVRCDTDGRVTYLNLSNLGIAGDIPNEIRNLDRLTNLDLGNPRSSILPYNSVSGGLSAFESLTSLLHLNLSFNSLQLDVFPSSIFNLTNLVSLRLDNNHILGPLPKELAGLKNLVYLYLGNNSLRGPIPVEYGAMVNLQELSIWNNYLNSKIPSELGNLQNLRYLNLHDCGLYGGLPQELGRLKKIEGIFLNANKLTGEVPGAWSNLTELQNLYLKNNYLTKSIPRWIFTLPNLRNLSLGYNLFYGGLSIKNINISYVYLDCNFLSGPAPELSSTVFFGGNCFAGANVNDKIKCYQSYYDCDLFFHGVSNGTCPNCPAGQFLYNVSTCVCMINSSKGGSSSRNTLKVIGYVAAAIGFTLFMISALWMRSGVFNSKSAKDLWEVPEGVQRFMYKDISKTTNNFDSNHEIGHGGFGKVYIGTVAGRTVAIKRAHASSIQSVSGFRNEVVLLSRLHHRNLVRLLGFCEENKTQPHPTRMFLLRCMMI</sequence>
<dbReference type="InterPro" id="IPR011009">
    <property type="entry name" value="Kinase-like_dom_sf"/>
</dbReference>
<dbReference type="GO" id="GO:0004674">
    <property type="term" value="F:protein serine/threonine kinase activity"/>
    <property type="evidence" value="ECO:0007669"/>
    <property type="project" value="UniProtKB-KW"/>
</dbReference>
<comment type="subcellular location">
    <subcellularLocation>
        <location evidence="2">Cell membrane</location>
    </subcellularLocation>
    <subcellularLocation>
        <location evidence="1">Membrane</location>
        <topology evidence="1">Single-pass membrane protein</topology>
    </subcellularLocation>
</comment>
<evidence type="ECO:0000256" key="16">
    <source>
        <dbReference type="SAM" id="Phobius"/>
    </source>
</evidence>
<keyword evidence="12" id="KW-0325">Glycoprotein</keyword>
<keyword evidence="4" id="KW-0723">Serine/threonine-protein kinase</keyword>
<evidence type="ECO:0000313" key="19">
    <source>
        <dbReference type="Proteomes" id="UP000825935"/>
    </source>
</evidence>
<evidence type="ECO:0000256" key="4">
    <source>
        <dbReference type="ARBA" id="ARBA00022527"/>
    </source>
</evidence>
<dbReference type="InterPro" id="IPR051716">
    <property type="entry name" value="Plant_RL_S/T_kinase"/>
</dbReference>